<dbReference type="Proteomes" id="UP001550044">
    <property type="component" value="Unassembled WGS sequence"/>
</dbReference>
<protein>
    <recommendedName>
        <fullName evidence="3">Transposase</fullName>
    </recommendedName>
</protein>
<gene>
    <name evidence="1" type="ORF">ABZV61_18450</name>
</gene>
<dbReference type="RefSeq" id="WP_356498114.1">
    <property type="nucleotide sequence ID" value="NZ_JBEXEF010000023.1"/>
</dbReference>
<name>A0ABV2UA63_9ACTN</name>
<evidence type="ECO:0000313" key="2">
    <source>
        <dbReference type="Proteomes" id="UP001550044"/>
    </source>
</evidence>
<proteinExistence type="predicted"/>
<keyword evidence="2" id="KW-1185">Reference proteome</keyword>
<comment type="caution">
    <text evidence="1">The sequence shown here is derived from an EMBL/GenBank/DDBJ whole genome shotgun (WGS) entry which is preliminary data.</text>
</comment>
<reference evidence="1 2" key="1">
    <citation type="submission" date="2024-06" db="EMBL/GenBank/DDBJ databases">
        <title>The Natural Products Discovery Center: Release of the First 8490 Sequenced Strains for Exploring Actinobacteria Biosynthetic Diversity.</title>
        <authorList>
            <person name="Kalkreuter E."/>
            <person name="Kautsar S.A."/>
            <person name="Yang D."/>
            <person name="Bader C.D."/>
            <person name="Teijaro C.N."/>
            <person name="Fluegel L."/>
            <person name="Davis C.M."/>
            <person name="Simpson J.R."/>
            <person name="Lauterbach L."/>
            <person name="Steele A.D."/>
            <person name="Gui C."/>
            <person name="Meng S."/>
            <person name="Li G."/>
            <person name="Viehrig K."/>
            <person name="Ye F."/>
            <person name="Su P."/>
            <person name="Kiefer A.F."/>
            <person name="Nichols A."/>
            <person name="Cepeda A.J."/>
            <person name="Yan W."/>
            <person name="Fan B."/>
            <person name="Jiang Y."/>
            <person name="Adhikari A."/>
            <person name="Zheng C.-J."/>
            <person name="Schuster L."/>
            <person name="Cowan T.M."/>
            <person name="Smanski M.J."/>
            <person name="Chevrette M.G."/>
            <person name="De Carvalho L.P.S."/>
            <person name="Shen B."/>
        </authorList>
    </citation>
    <scope>NUCLEOTIDE SEQUENCE [LARGE SCALE GENOMIC DNA]</scope>
    <source>
        <strain evidence="1 2">NPDC005137</strain>
    </source>
</reference>
<evidence type="ECO:0000313" key="1">
    <source>
        <dbReference type="EMBL" id="MET8434741.1"/>
    </source>
</evidence>
<dbReference type="EMBL" id="JBEXIP010000013">
    <property type="protein sequence ID" value="MET8434741.1"/>
    <property type="molecule type" value="Genomic_DNA"/>
</dbReference>
<evidence type="ECO:0008006" key="3">
    <source>
        <dbReference type="Google" id="ProtNLM"/>
    </source>
</evidence>
<accession>A0ABV2UA63</accession>
<sequence length="48" mass="5049">MLTDRLLVIRGHLRTGSTQEALGVIFRAGSSTADWAIGEIGAPPAERG</sequence>
<organism evidence="1 2">
    <name type="scientific">Streptomyces sp. 900116325</name>
    <dbReference type="NCBI Taxonomy" id="3154295"/>
    <lineage>
        <taxon>Bacteria</taxon>
        <taxon>Bacillati</taxon>
        <taxon>Actinomycetota</taxon>
        <taxon>Actinomycetes</taxon>
        <taxon>Kitasatosporales</taxon>
        <taxon>Streptomycetaceae</taxon>
        <taxon>Streptomyces</taxon>
    </lineage>
</organism>